<organism evidence="1 2">
    <name type="scientific">Brassica napus</name>
    <name type="common">Rape</name>
    <dbReference type="NCBI Taxonomy" id="3708"/>
    <lineage>
        <taxon>Eukaryota</taxon>
        <taxon>Viridiplantae</taxon>
        <taxon>Streptophyta</taxon>
        <taxon>Embryophyta</taxon>
        <taxon>Tracheophyta</taxon>
        <taxon>Spermatophyta</taxon>
        <taxon>Magnoliopsida</taxon>
        <taxon>eudicotyledons</taxon>
        <taxon>Gunneridae</taxon>
        <taxon>Pentapetalae</taxon>
        <taxon>rosids</taxon>
        <taxon>malvids</taxon>
        <taxon>Brassicales</taxon>
        <taxon>Brassicaceae</taxon>
        <taxon>Brassiceae</taxon>
        <taxon>Brassica</taxon>
    </lineage>
</organism>
<keyword evidence="2" id="KW-1185">Reference proteome</keyword>
<name>A0A078H0A6_BRANA</name>
<evidence type="ECO:0000313" key="2">
    <source>
        <dbReference type="Proteomes" id="UP000028999"/>
    </source>
</evidence>
<dbReference type="Proteomes" id="UP000028999">
    <property type="component" value="Unassembled WGS sequence"/>
</dbReference>
<dbReference type="AlphaFoldDB" id="A0A078H0A6"/>
<dbReference type="EMBL" id="LK032287">
    <property type="protein sequence ID" value="CDY32100.1"/>
    <property type="molecule type" value="Genomic_DNA"/>
</dbReference>
<protein>
    <submittedName>
        <fullName evidence="1">BnaC04g44660D protein</fullName>
    </submittedName>
</protein>
<reference evidence="1 2" key="1">
    <citation type="journal article" date="2014" name="Science">
        <title>Plant genetics. Early allopolyploid evolution in the post-Neolithic Brassica napus oilseed genome.</title>
        <authorList>
            <person name="Chalhoub B."/>
            <person name="Denoeud F."/>
            <person name="Liu S."/>
            <person name="Parkin I.A."/>
            <person name="Tang H."/>
            <person name="Wang X."/>
            <person name="Chiquet J."/>
            <person name="Belcram H."/>
            <person name="Tong C."/>
            <person name="Samans B."/>
            <person name="Correa M."/>
            <person name="Da Silva C."/>
            <person name="Just J."/>
            <person name="Falentin C."/>
            <person name="Koh C.S."/>
            <person name="Le Clainche I."/>
            <person name="Bernard M."/>
            <person name="Bento P."/>
            <person name="Noel B."/>
            <person name="Labadie K."/>
            <person name="Alberti A."/>
            <person name="Charles M."/>
            <person name="Arnaud D."/>
            <person name="Guo H."/>
            <person name="Daviaud C."/>
            <person name="Alamery S."/>
            <person name="Jabbari K."/>
            <person name="Zhao M."/>
            <person name="Edger P.P."/>
            <person name="Chelaifa H."/>
            <person name="Tack D."/>
            <person name="Lassalle G."/>
            <person name="Mestiri I."/>
            <person name="Schnel N."/>
            <person name="Le Paslier M.C."/>
            <person name="Fan G."/>
            <person name="Renault V."/>
            <person name="Bayer P.E."/>
            <person name="Golicz A.A."/>
            <person name="Manoli S."/>
            <person name="Lee T.H."/>
            <person name="Thi V.H."/>
            <person name="Chalabi S."/>
            <person name="Hu Q."/>
            <person name="Fan C."/>
            <person name="Tollenaere R."/>
            <person name="Lu Y."/>
            <person name="Battail C."/>
            <person name="Shen J."/>
            <person name="Sidebottom C.H."/>
            <person name="Wang X."/>
            <person name="Canaguier A."/>
            <person name="Chauveau A."/>
            <person name="Berard A."/>
            <person name="Deniot G."/>
            <person name="Guan M."/>
            <person name="Liu Z."/>
            <person name="Sun F."/>
            <person name="Lim Y.P."/>
            <person name="Lyons E."/>
            <person name="Town C.D."/>
            <person name="Bancroft I."/>
            <person name="Wang X."/>
            <person name="Meng J."/>
            <person name="Ma J."/>
            <person name="Pires J.C."/>
            <person name="King G.J."/>
            <person name="Brunel D."/>
            <person name="Delourme R."/>
            <person name="Renard M."/>
            <person name="Aury J.M."/>
            <person name="Adams K.L."/>
            <person name="Batley J."/>
            <person name="Snowdon R.J."/>
            <person name="Tost J."/>
            <person name="Edwards D."/>
            <person name="Zhou Y."/>
            <person name="Hua W."/>
            <person name="Sharpe A.G."/>
            <person name="Paterson A.H."/>
            <person name="Guan C."/>
            <person name="Wincker P."/>
        </authorList>
    </citation>
    <scope>NUCLEOTIDE SEQUENCE [LARGE SCALE GENOMIC DNA]</scope>
    <source>
        <strain evidence="2">cv. Darmor-bzh</strain>
    </source>
</reference>
<gene>
    <name evidence="1" type="primary">BnaC04g44660D</name>
    <name evidence="1" type="ORF">GSBRNA2T00051455001</name>
</gene>
<evidence type="ECO:0000313" key="1">
    <source>
        <dbReference type="EMBL" id="CDY32100.1"/>
    </source>
</evidence>
<dbReference type="PaxDb" id="3708-A0A078H0A6"/>
<proteinExistence type="predicted"/>
<sequence>MKLELVHLADENSQLTL</sequence>
<accession>A0A078H0A6</accession>